<sequence>MRKFVFAFAIMFLTGLATSFAQTTAEAEKRAASLSDKMIKELQLNNFQARKLRALNLANAQKMVAFEQKFSNNPAELDKCIKGVCKERDTELESLLSTSQYSRYYSSRKALVAHDKQYALQLEKQNGRAAKTMVSQTSQESQRTFPKPEVAVVKATSSVNK</sequence>
<evidence type="ECO:0000313" key="2">
    <source>
        <dbReference type="EMBL" id="GAA4296332.1"/>
    </source>
</evidence>
<dbReference type="Proteomes" id="UP001501844">
    <property type="component" value="Unassembled WGS sequence"/>
</dbReference>
<gene>
    <name evidence="2" type="ORF">GCM10023183_03080</name>
</gene>
<evidence type="ECO:0000256" key="1">
    <source>
        <dbReference type="SAM" id="SignalP"/>
    </source>
</evidence>
<feature type="chain" id="PRO_5045360414" description="DUF4168 domain-containing protein" evidence="1">
    <location>
        <begin position="22"/>
        <end position="161"/>
    </location>
</feature>
<reference evidence="3" key="1">
    <citation type="journal article" date="2019" name="Int. J. Syst. Evol. Microbiol.">
        <title>The Global Catalogue of Microorganisms (GCM) 10K type strain sequencing project: providing services to taxonomists for standard genome sequencing and annotation.</title>
        <authorList>
            <consortium name="The Broad Institute Genomics Platform"/>
            <consortium name="The Broad Institute Genome Sequencing Center for Infectious Disease"/>
            <person name="Wu L."/>
            <person name="Ma J."/>
        </authorList>
    </citation>
    <scope>NUCLEOTIDE SEQUENCE [LARGE SCALE GENOMIC DNA]</scope>
    <source>
        <strain evidence="3">JCM 17917</strain>
    </source>
</reference>
<comment type="caution">
    <text evidence="2">The sequence shown here is derived from an EMBL/GenBank/DDBJ whole genome shotgun (WGS) entry which is preliminary data.</text>
</comment>
<dbReference type="RefSeq" id="WP_345161637.1">
    <property type="nucleotide sequence ID" value="NZ_BAABGX010000001.1"/>
</dbReference>
<organism evidence="2 3">
    <name type="scientific">Nibribacter koreensis</name>
    <dbReference type="NCBI Taxonomy" id="1084519"/>
    <lineage>
        <taxon>Bacteria</taxon>
        <taxon>Pseudomonadati</taxon>
        <taxon>Bacteroidota</taxon>
        <taxon>Cytophagia</taxon>
        <taxon>Cytophagales</taxon>
        <taxon>Hymenobacteraceae</taxon>
        <taxon>Nibribacter</taxon>
    </lineage>
</organism>
<proteinExistence type="predicted"/>
<feature type="signal peptide" evidence="1">
    <location>
        <begin position="1"/>
        <end position="21"/>
    </location>
</feature>
<dbReference type="EMBL" id="BAABGX010000001">
    <property type="protein sequence ID" value="GAA4296332.1"/>
    <property type="molecule type" value="Genomic_DNA"/>
</dbReference>
<keyword evidence="3" id="KW-1185">Reference proteome</keyword>
<evidence type="ECO:0008006" key="4">
    <source>
        <dbReference type="Google" id="ProtNLM"/>
    </source>
</evidence>
<protein>
    <recommendedName>
        <fullName evidence="4">DUF4168 domain-containing protein</fullName>
    </recommendedName>
</protein>
<name>A0ABP8F7D1_9BACT</name>
<keyword evidence="1" id="KW-0732">Signal</keyword>
<accession>A0ABP8F7D1</accession>
<evidence type="ECO:0000313" key="3">
    <source>
        <dbReference type="Proteomes" id="UP001501844"/>
    </source>
</evidence>